<evidence type="ECO:0000256" key="1">
    <source>
        <dbReference type="SAM" id="MobiDB-lite"/>
    </source>
</evidence>
<proteinExistence type="predicted"/>
<dbReference type="VEuPathDB" id="VectorBase:ACUA003599"/>
<evidence type="ECO:0000313" key="3">
    <source>
        <dbReference type="Proteomes" id="UP000075883"/>
    </source>
</evidence>
<reference evidence="2" key="2">
    <citation type="submission" date="2020-05" db="UniProtKB">
        <authorList>
            <consortium name="EnsemblMetazoa"/>
        </authorList>
    </citation>
    <scope>IDENTIFICATION</scope>
    <source>
        <strain evidence="2">A-37</strain>
    </source>
</reference>
<organism evidence="2 3">
    <name type="scientific">Anopheles culicifacies</name>
    <dbReference type="NCBI Taxonomy" id="139723"/>
    <lineage>
        <taxon>Eukaryota</taxon>
        <taxon>Metazoa</taxon>
        <taxon>Ecdysozoa</taxon>
        <taxon>Arthropoda</taxon>
        <taxon>Hexapoda</taxon>
        <taxon>Insecta</taxon>
        <taxon>Pterygota</taxon>
        <taxon>Neoptera</taxon>
        <taxon>Endopterygota</taxon>
        <taxon>Diptera</taxon>
        <taxon>Nematocera</taxon>
        <taxon>Culicoidea</taxon>
        <taxon>Culicidae</taxon>
        <taxon>Anophelinae</taxon>
        <taxon>Anopheles</taxon>
        <taxon>culicifacies species complex</taxon>
    </lineage>
</organism>
<name>A0A182LWG4_9DIPT</name>
<accession>A0A182LWG4</accession>
<sequence>MLQRRSAQRPQTYQGQFEDPTDPRAITSETCAYCGEMIYHLLLLWPYNLDRSWTAISGFRDLNVPATGYSILRTEKTARVQFEPWPSSFEDRRRYLLGHRSMFEVK</sequence>
<dbReference type="EnsemblMetazoa" id="ACUA003599-RA">
    <property type="protein sequence ID" value="ACUA003599-PA"/>
    <property type="gene ID" value="ACUA003599"/>
</dbReference>
<keyword evidence="3" id="KW-1185">Reference proteome</keyword>
<dbReference type="EMBL" id="AXCM01000462">
    <property type="status" value="NOT_ANNOTATED_CDS"/>
    <property type="molecule type" value="Genomic_DNA"/>
</dbReference>
<reference evidence="3" key="1">
    <citation type="submission" date="2013-09" db="EMBL/GenBank/DDBJ databases">
        <title>The Genome Sequence of Anopheles culicifacies species A.</title>
        <authorList>
            <consortium name="The Broad Institute Genomics Platform"/>
            <person name="Neafsey D.E."/>
            <person name="Besansky N."/>
            <person name="Howell P."/>
            <person name="Walton C."/>
            <person name="Young S.K."/>
            <person name="Zeng Q."/>
            <person name="Gargeya S."/>
            <person name="Fitzgerald M."/>
            <person name="Haas B."/>
            <person name="Abouelleil A."/>
            <person name="Allen A.W."/>
            <person name="Alvarado L."/>
            <person name="Arachchi H.M."/>
            <person name="Berlin A.M."/>
            <person name="Chapman S.B."/>
            <person name="Gainer-Dewar J."/>
            <person name="Goldberg J."/>
            <person name="Griggs A."/>
            <person name="Gujja S."/>
            <person name="Hansen M."/>
            <person name="Howarth C."/>
            <person name="Imamovic A."/>
            <person name="Ireland A."/>
            <person name="Larimer J."/>
            <person name="McCowan C."/>
            <person name="Murphy C."/>
            <person name="Pearson M."/>
            <person name="Poon T.W."/>
            <person name="Priest M."/>
            <person name="Roberts A."/>
            <person name="Saif S."/>
            <person name="Shea T."/>
            <person name="Sisk P."/>
            <person name="Sykes S."/>
            <person name="Wortman J."/>
            <person name="Nusbaum C."/>
            <person name="Birren B."/>
        </authorList>
    </citation>
    <scope>NUCLEOTIDE SEQUENCE [LARGE SCALE GENOMIC DNA]</scope>
    <source>
        <strain evidence="3">A-37</strain>
    </source>
</reference>
<feature type="region of interest" description="Disordered" evidence="1">
    <location>
        <begin position="1"/>
        <end position="23"/>
    </location>
</feature>
<evidence type="ECO:0000313" key="2">
    <source>
        <dbReference type="EnsemblMetazoa" id="ACUA003599-PA"/>
    </source>
</evidence>
<dbReference type="AlphaFoldDB" id="A0A182LWG4"/>
<dbReference type="Proteomes" id="UP000075883">
    <property type="component" value="Unassembled WGS sequence"/>
</dbReference>
<protein>
    <submittedName>
        <fullName evidence="2">Uncharacterized protein</fullName>
    </submittedName>
</protein>